<evidence type="ECO:0000259" key="2">
    <source>
        <dbReference type="Pfam" id="PF01557"/>
    </source>
</evidence>
<organism evidence="4 5">
    <name type="scientific">Xanthomonas oryzae pv. oryzae (strain KACC10331 / KXO85)</name>
    <dbReference type="NCBI Taxonomy" id="291331"/>
    <lineage>
        <taxon>Bacteria</taxon>
        <taxon>Pseudomonadati</taxon>
        <taxon>Pseudomonadota</taxon>
        <taxon>Gammaproteobacteria</taxon>
        <taxon>Lysobacterales</taxon>
        <taxon>Lysobacteraceae</taxon>
        <taxon>Xanthomonas</taxon>
    </lineage>
</organism>
<gene>
    <name evidence="4" type="primary">uptA</name>
    <name evidence="4" type="ordered locus">XOO0771</name>
</gene>
<dbReference type="InterPro" id="IPR011234">
    <property type="entry name" value="Fumarylacetoacetase-like_C"/>
</dbReference>
<accession>Q5H4U5</accession>
<dbReference type="PANTHER" id="PTHR43211">
    <property type="entry name" value="FUMARYLACETOACETATE HYDROLASE"/>
    <property type="match status" value="1"/>
</dbReference>
<proteinExistence type="predicted"/>
<dbReference type="InterPro" id="IPR036663">
    <property type="entry name" value="Fumarylacetoacetase_C_sf"/>
</dbReference>
<feature type="domain" description="Fumarylacetoacetase-like C-terminal" evidence="2">
    <location>
        <begin position="173"/>
        <end position="413"/>
    </location>
</feature>
<keyword evidence="5" id="KW-1185">Reference proteome</keyword>
<dbReference type="STRING" id="291331.XOO0771"/>
<keyword evidence="4" id="KW-0378">Hydrolase</keyword>
<evidence type="ECO:0000256" key="1">
    <source>
        <dbReference type="SAM" id="MobiDB-lite"/>
    </source>
</evidence>
<feature type="region of interest" description="Disordered" evidence="1">
    <location>
        <begin position="1"/>
        <end position="30"/>
    </location>
</feature>
<dbReference type="EMBL" id="AE013598">
    <property type="protein sequence ID" value="AAW74025.1"/>
    <property type="molecule type" value="Genomic_DNA"/>
</dbReference>
<dbReference type="Gene3D" id="3.90.850.10">
    <property type="entry name" value="Fumarylacetoacetase-like, C-terminal domain"/>
    <property type="match status" value="1"/>
</dbReference>
<dbReference type="Pfam" id="PF18288">
    <property type="entry name" value="FAA_hydro_N_2"/>
    <property type="match status" value="1"/>
</dbReference>
<dbReference type="PANTHER" id="PTHR43211:SF1">
    <property type="entry name" value="BLL6422 PROTEIN"/>
    <property type="match status" value="1"/>
</dbReference>
<dbReference type="Pfam" id="PF01557">
    <property type="entry name" value="FAA_hydrolase"/>
    <property type="match status" value="1"/>
</dbReference>
<dbReference type="Proteomes" id="UP000006735">
    <property type="component" value="Chromosome"/>
</dbReference>
<dbReference type="GO" id="GO:0016787">
    <property type="term" value="F:hydrolase activity"/>
    <property type="evidence" value="ECO:0007669"/>
    <property type="project" value="UniProtKB-KW"/>
</dbReference>
<dbReference type="HOGENOM" id="CLU_050185_1_0_6"/>
<dbReference type="SUPFAM" id="SSF56529">
    <property type="entry name" value="FAH"/>
    <property type="match status" value="1"/>
</dbReference>
<dbReference type="AlphaFoldDB" id="Q5H4U5"/>
<evidence type="ECO:0000313" key="5">
    <source>
        <dbReference type="Proteomes" id="UP000006735"/>
    </source>
</evidence>
<sequence>MVDQPDQGTMGLSAPRKASGGAGERIGRSWSRRLSLRETDGRMQTRQVYSRLARCTKFRHRSCGNGHLFHMQPLLLQAVQSPDQPQHRMVMKLGSLKDGGRDGSLIVVSRDLRTAVRATGIAPTLQRALEDWSNVAPRLNALSASLNDGSADGVFDLEMQALAAPLPRAYEFVDGSAYLPHVERVRRARNADVPESFYTDPLMYQATSAGFYGPRDGIKVISEDYGIDLEAEIVVITDDVPMGASPEQATAHIQLVGLVNDVSLRNLIPAELAKGFGFVQSKPRSALSPVFVTPDELDDAWRDNKVHLPLVTHINGAWFGAPEAGNDMQFDFAQLIAHAAKTRPLSAGTIVGSGTIANQDTTLGASCFAEQRVIETLRDGKPSTPFMAFGDVVRIEMFDASGVSIFGAIEQRVERQPLP</sequence>
<reference evidence="4 5" key="1">
    <citation type="journal article" date="2005" name="Nucleic Acids Res.">
        <title>The genome sequence of Xanthomonas oryzae pathovar oryzae KACC10331, the bacterial blight pathogen of rice.</title>
        <authorList>
            <person name="Lee B.M."/>
            <person name="Park Y.J."/>
            <person name="Park D.S."/>
            <person name="Kang H.W."/>
            <person name="Kim J.G."/>
            <person name="Song E.S."/>
            <person name="Park I.C."/>
            <person name="Yoon U.H."/>
            <person name="Hahn J.H."/>
            <person name="Koo B.S."/>
            <person name="Lee G.B."/>
            <person name="Kim H."/>
            <person name="Park H.S."/>
            <person name="Yoon K.O."/>
            <person name="Kim J.H."/>
            <person name="Jung C.H."/>
            <person name="Koh N.H."/>
            <person name="Seo J.S."/>
            <person name="Go S.J."/>
        </authorList>
    </citation>
    <scope>NUCLEOTIDE SEQUENCE [LARGE SCALE GENOMIC DNA]</scope>
    <source>
        <strain evidence="5">KACC10331 / KXO85</strain>
    </source>
</reference>
<name>Q5H4U5_XANOR</name>
<feature type="domain" description="Fumarylacetoacetase N-terminal" evidence="3">
    <location>
        <begin position="91"/>
        <end position="168"/>
    </location>
</feature>
<evidence type="ECO:0000259" key="3">
    <source>
        <dbReference type="Pfam" id="PF18288"/>
    </source>
</evidence>
<dbReference type="KEGG" id="xoo:XOO0771"/>
<protein>
    <submittedName>
        <fullName evidence="4">Fumarylacetoacetate hydrolase</fullName>
    </submittedName>
</protein>
<dbReference type="InterPro" id="IPR041072">
    <property type="entry name" value="FAA_hydro_N"/>
</dbReference>
<evidence type="ECO:0000313" key="4">
    <source>
        <dbReference type="EMBL" id="AAW74025.1"/>
    </source>
</evidence>